<dbReference type="SUPFAM" id="SSF52540">
    <property type="entry name" value="P-loop containing nucleoside triphosphate hydrolases"/>
    <property type="match status" value="1"/>
</dbReference>
<keyword evidence="3" id="KW-1185">Reference proteome</keyword>
<reference evidence="2" key="1">
    <citation type="journal article" date="2021" name="Nat. Commun.">
        <title>Genetic determinants of endophytism in the Arabidopsis root mycobiome.</title>
        <authorList>
            <person name="Mesny F."/>
            <person name="Miyauchi S."/>
            <person name="Thiergart T."/>
            <person name="Pickel B."/>
            <person name="Atanasova L."/>
            <person name="Karlsson M."/>
            <person name="Huettel B."/>
            <person name="Barry K.W."/>
            <person name="Haridas S."/>
            <person name="Chen C."/>
            <person name="Bauer D."/>
            <person name="Andreopoulos W."/>
            <person name="Pangilinan J."/>
            <person name="LaButti K."/>
            <person name="Riley R."/>
            <person name="Lipzen A."/>
            <person name="Clum A."/>
            <person name="Drula E."/>
            <person name="Henrissat B."/>
            <person name="Kohler A."/>
            <person name="Grigoriev I.V."/>
            <person name="Martin F.M."/>
            <person name="Hacquard S."/>
        </authorList>
    </citation>
    <scope>NUCLEOTIDE SEQUENCE</scope>
    <source>
        <strain evidence="2">MPI-SDFR-AT-0068</strain>
    </source>
</reference>
<sequence length="986" mass="110617">MSSPTELTMEKVQPGLEKAPEALPSEPNVDSKSPKETPVNKAPGSTNQDIIAGLVKIKNQDTGLKIYYTPPQGQDTNIDIVAVHGLGVNPSDKWNHHASKRNWLSDKDMLPSEFPEARIMSYCYNSQWIGDDAVRSSLEGIKCSDCPIIFIRHCLGGLVMQRAYLSLHLQPEDWPNLSTDSVNGMVFLGTPHHGIYQSILAGKLRVEPNILASVERNNDVLKSVVHNFTRRVHNIARRPEIFCFYEQRITNVGPIVGLKAPAFLVDETSGTLSGHQKEELPLDHFSMNKFENEQDNSYQSVSREVVQMAQKNIEMSLREVSSAGAKPDRGRLIPALPAPIATENRFAPRGGLLDKIAQKFESSGRVALYGPAGTGYRREDPASHILWDNAGTAEQFECSYKRIAEDRRLVRDGMDLSMVLETVLKFLRYESSGHWLMILDGLEDETLLQATSVQHAGRSLLEFIPNSVHSSVLITTQSKSLSLRQVGKLSDTSTEMPKLSEKDASIPMLGRITKDADRNRWIKEIGKAVDDLPIGPREVLKALEAQADEKRPTARVWNLLLDLMKKEYPESVDLMLMMGAIDLQSIPGILLDRAQISKQLPILVRYGFIEPSTDKRVYHITSAIRVCVRGWLAKHPDQKVAIEELAVSKMCERLTPETSEGLLSSALALLNCESHSSAMRENMVKLHRAVFEHYNRSRQFSRALAYLQKCIKILETNPNIKNRESIMTQTKKDVEYVKNALKKEPQTVAQEPDTRSLTNAKADVDKLSTSNDYGEDQEQTIGRVSELAGMQLARHQKKGLNNTVDMYKRILEWHQTKRKADHIGTARHQYNLALANGLKEKTREALVLRFRILGNLICSYEVLQTLLPEQMEILGWDHPDTLVTRHSAALLLQHGSTEVAGKELHRILGVQRSLLDPDDPALLRTACSLALNLRLQGQPLKAKKLFQETLKTQTQLLGKDHIDTAKTNLMLKELLHADANLRTEAS</sequence>
<protein>
    <recommendedName>
        <fullName evidence="4">Kinesin light chain</fullName>
    </recommendedName>
</protein>
<dbReference type="InterPro" id="IPR052374">
    <property type="entry name" value="SERAC1"/>
</dbReference>
<dbReference type="SUPFAM" id="SSF53474">
    <property type="entry name" value="alpha/beta-Hydrolases"/>
    <property type="match status" value="1"/>
</dbReference>
<dbReference type="Gene3D" id="1.25.40.10">
    <property type="entry name" value="Tetratricopeptide repeat domain"/>
    <property type="match status" value="1"/>
</dbReference>
<dbReference type="OrthoDB" id="5086500at2759"/>
<dbReference type="InterPro" id="IPR027417">
    <property type="entry name" value="P-loop_NTPase"/>
</dbReference>
<dbReference type="Gene3D" id="3.40.50.300">
    <property type="entry name" value="P-loop containing nucleotide triphosphate hydrolases"/>
    <property type="match status" value="1"/>
</dbReference>
<evidence type="ECO:0008006" key="4">
    <source>
        <dbReference type="Google" id="ProtNLM"/>
    </source>
</evidence>
<accession>A0A8K0S682</accession>
<dbReference type="SUPFAM" id="SSF48452">
    <property type="entry name" value="TPR-like"/>
    <property type="match status" value="1"/>
</dbReference>
<dbReference type="Gene3D" id="3.40.50.1820">
    <property type="entry name" value="alpha/beta hydrolase"/>
    <property type="match status" value="1"/>
</dbReference>
<dbReference type="PANTHER" id="PTHR48182:SF3">
    <property type="entry name" value="DUF676 DOMAIN-CONTAINING PROTEIN"/>
    <property type="match status" value="1"/>
</dbReference>
<dbReference type="PANTHER" id="PTHR48182">
    <property type="entry name" value="PROTEIN SERAC1"/>
    <property type="match status" value="1"/>
</dbReference>
<gene>
    <name evidence="2" type="ORF">BKA59DRAFT_491455</name>
</gene>
<evidence type="ECO:0000256" key="1">
    <source>
        <dbReference type="SAM" id="MobiDB-lite"/>
    </source>
</evidence>
<organism evidence="2 3">
    <name type="scientific">Fusarium tricinctum</name>
    <dbReference type="NCBI Taxonomy" id="61284"/>
    <lineage>
        <taxon>Eukaryota</taxon>
        <taxon>Fungi</taxon>
        <taxon>Dikarya</taxon>
        <taxon>Ascomycota</taxon>
        <taxon>Pezizomycotina</taxon>
        <taxon>Sordariomycetes</taxon>
        <taxon>Hypocreomycetidae</taxon>
        <taxon>Hypocreales</taxon>
        <taxon>Nectriaceae</taxon>
        <taxon>Fusarium</taxon>
        <taxon>Fusarium tricinctum species complex</taxon>
    </lineage>
</organism>
<evidence type="ECO:0000313" key="2">
    <source>
        <dbReference type="EMBL" id="KAH7258029.1"/>
    </source>
</evidence>
<dbReference type="AlphaFoldDB" id="A0A8K0S682"/>
<comment type="caution">
    <text evidence="2">The sequence shown here is derived from an EMBL/GenBank/DDBJ whole genome shotgun (WGS) entry which is preliminary data.</text>
</comment>
<dbReference type="Pfam" id="PF13374">
    <property type="entry name" value="TPR_10"/>
    <property type="match status" value="1"/>
</dbReference>
<name>A0A8K0S682_9HYPO</name>
<dbReference type="InterPro" id="IPR011990">
    <property type="entry name" value="TPR-like_helical_dom_sf"/>
</dbReference>
<proteinExistence type="predicted"/>
<dbReference type="EMBL" id="JAGPXF010000002">
    <property type="protein sequence ID" value="KAH7258029.1"/>
    <property type="molecule type" value="Genomic_DNA"/>
</dbReference>
<dbReference type="Proteomes" id="UP000813427">
    <property type="component" value="Unassembled WGS sequence"/>
</dbReference>
<evidence type="ECO:0000313" key="3">
    <source>
        <dbReference type="Proteomes" id="UP000813427"/>
    </source>
</evidence>
<feature type="region of interest" description="Disordered" evidence="1">
    <location>
        <begin position="1"/>
        <end position="46"/>
    </location>
</feature>
<dbReference type="InterPro" id="IPR029058">
    <property type="entry name" value="AB_hydrolase_fold"/>
</dbReference>